<reference evidence="3" key="1">
    <citation type="journal article" date="2011" name="PLoS Pathog.">
        <title>Comparative genomics yields insights into niche adaptation of plant vascular wilt pathogens.</title>
        <authorList>
            <person name="Klosterman S.J."/>
            <person name="Subbarao K.V."/>
            <person name="Kang S."/>
            <person name="Veronese P."/>
            <person name="Gold S.E."/>
            <person name="Thomma B.P.H.J."/>
            <person name="Chen Z."/>
            <person name="Henrissat B."/>
            <person name="Lee Y.-H."/>
            <person name="Park J."/>
            <person name="Garcia-Pedrajas M.D."/>
            <person name="Barbara D.J."/>
            <person name="Anchieta A."/>
            <person name="de Jonge R."/>
            <person name="Santhanam P."/>
            <person name="Maruthachalam K."/>
            <person name="Atallah Z."/>
            <person name="Amyotte S.G."/>
            <person name="Paz Z."/>
            <person name="Inderbitzin P."/>
            <person name="Hayes R.J."/>
            <person name="Heiman D.I."/>
            <person name="Young S."/>
            <person name="Zeng Q."/>
            <person name="Engels R."/>
            <person name="Galagan J."/>
            <person name="Cuomo C.A."/>
            <person name="Dobinson K.F."/>
            <person name="Ma L.-J."/>
        </authorList>
    </citation>
    <scope>NUCLEOTIDE SEQUENCE [LARGE SCALE GENOMIC DNA]</scope>
    <source>
        <strain evidence="3">VaMs.102 / ATCC MYA-4576 / FGSC 10136</strain>
    </source>
</reference>
<sequence length="162" mass="17640">MKSVCRAPSARHARHVVRAATCASCSSAPRPFSVLNRPPPNYPGHVPLTTIERASLAIGSGLMSLVDPRRGVFPNNTVGRATSAADREGGVPPNTARPRGMTTRVRYVRLPSWQPLRECHDFYHALTGLPVYREGGGGAQGFRIYEHHDPHDRASLLRATSP</sequence>
<dbReference type="Proteomes" id="UP000008698">
    <property type="component" value="Unassembled WGS sequence"/>
</dbReference>
<name>C9SC34_VERA1</name>
<accession>C9SC34</accession>
<keyword evidence="3" id="KW-1185">Reference proteome</keyword>
<dbReference type="Pfam" id="PF05019">
    <property type="entry name" value="Coq4"/>
    <property type="match status" value="1"/>
</dbReference>
<dbReference type="STRING" id="526221.C9SC34"/>
<protein>
    <submittedName>
        <fullName evidence="2">COQ4</fullName>
    </submittedName>
</protein>
<evidence type="ECO:0000313" key="2">
    <source>
        <dbReference type="EMBL" id="EEY15918.1"/>
    </source>
</evidence>
<feature type="region of interest" description="Disordered" evidence="1">
    <location>
        <begin position="77"/>
        <end position="99"/>
    </location>
</feature>
<evidence type="ECO:0000256" key="1">
    <source>
        <dbReference type="SAM" id="MobiDB-lite"/>
    </source>
</evidence>
<dbReference type="RefSeq" id="XP_003007839.1">
    <property type="nucleotide sequence ID" value="XM_003007793.1"/>
</dbReference>
<dbReference type="InterPro" id="IPR007715">
    <property type="entry name" value="Coq4"/>
</dbReference>
<dbReference type="eggNOG" id="KOG3244">
    <property type="taxonomic scope" value="Eukaryota"/>
</dbReference>
<dbReference type="AlphaFoldDB" id="C9SC34"/>
<dbReference type="EMBL" id="DS985215">
    <property type="protein sequence ID" value="EEY15918.1"/>
    <property type="molecule type" value="Genomic_DNA"/>
</dbReference>
<gene>
    <name evidence="2" type="ORF">VDBG_02027</name>
</gene>
<proteinExistence type="predicted"/>
<dbReference type="HOGENOM" id="CLU_1636702_0_0_1"/>
<dbReference type="GO" id="GO:0006744">
    <property type="term" value="P:ubiquinone biosynthetic process"/>
    <property type="evidence" value="ECO:0007669"/>
    <property type="project" value="InterPro"/>
</dbReference>
<dbReference type="KEGG" id="val:VDBG_02027"/>
<dbReference type="GeneID" id="9535629"/>
<dbReference type="OrthoDB" id="4249at2759"/>
<evidence type="ECO:0000313" key="3">
    <source>
        <dbReference type="Proteomes" id="UP000008698"/>
    </source>
</evidence>
<organism evidence="3">
    <name type="scientific">Verticillium alfalfae (strain VaMs.102 / ATCC MYA-4576 / FGSC 10136)</name>
    <name type="common">Verticillium wilt of alfalfa</name>
    <name type="synonym">Verticillium albo-atrum</name>
    <dbReference type="NCBI Taxonomy" id="526221"/>
    <lineage>
        <taxon>Eukaryota</taxon>
        <taxon>Fungi</taxon>
        <taxon>Dikarya</taxon>
        <taxon>Ascomycota</taxon>
        <taxon>Pezizomycotina</taxon>
        <taxon>Sordariomycetes</taxon>
        <taxon>Hypocreomycetidae</taxon>
        <taxon>Glomerellales</taxon>
        <taxon>Plectosphaerellaceae</taxon>
        <taxon>Verticillium</taxon>
    </lineage>
</organism>